<gene>
    <name evidence="6" type="ORF">SUNI508_11685</name>
</gene>
<comment type="caution">
    <text evidence="6">The sequence shown here is derived from an EMBL/GenBank/DDBJ whole genome shotgun (WGS) entry which is preliminary data.</text>
</comment>
<name>A0ABR2UGS3_9PEZI</name>
<evidence type="ECO:0000313" key="7">
    <source>
        <dbReference type="Proteomes" id="UP001408356"/>
    </source>
</evidence>
<evidence type="ECO:0000256" key="1">
    <source>
        <dbReference type="ARBA" id="ARBA00010088"/>
    </source>
</evidence>
<evidence type="ECO:0000259" key="5">
    <source>
        <dbReference type="Pfam" id="PF06441"/>
    </source>
</evidence>
<dbReference type="PANTHER" id="PTHR21661">
    <property type="entry name" value="EPOXIDE HYDROLASE 1-RELATED"/>
    <property type="match status" value="1"/>
</dbReference>
<dbReference type="EMBL" id="JARVKF010000435">
    <property type="protein sequence ID" value="KAK9413742.1"/>
    <property type="molecule type" value="Genomic_DNA"/>
</dbReference>
<dbReference type="Pfam" id="PF06441">
    <property type="entry name" value="EHN"/>
    <property type="match status" value="1"/>
</dbReference>
<evidence type="ECO:0000313" key="6">
    <source>
        <dbReference type="EMBL" id="KAK9413742.1"/>
    </source>
</evidence>
<dbReference type="SUPFAM" id="SSF53474">
    <property type="entry name" value="alpha/beta-Hydrolases"/>
    <property type="match status" value="1"/>
</dbReference>
<keyword evidence="2" id="KW-0058">Aromatic hydrocarbons catabolism</keyword>
<dbReference type="PRINTS" id="PR00412">
    <property type="entry name" value="EPOXHYDRLASE"/>
</dbReference>
<dbReference type="InterPro" id="IPR010497">
    <property type="entry name" value="Epoxide_hydro_N"/>
</dbReference>
<feature type="domain" description="Epoxide hydrolase N-terminal" evidence="5">
    <location>
        <begin position="88"/>
        <end position="202"/>
    </location>
</feature>
<evidence type="ECO:0000256" key="3">
    <source>
        <dbReference type="ARBA" id="ARBA00022801"/>
    </source>
</evidence>
<organism evidence="6 7">
    <name type="scientific">Seiridium unicorne</name>
    <dbReference type="NCBI Taxonomy" id="138068"/>
    <lineage>
        <taxon>Eukaryota</taxon>
        <taxon>Fungi</taxon>
        <taxon>Dikarya</taxon>
        <taxon>Ascomycota</taxon>
        <taxon>Pezizomycotina</taxon>
        <taxon>Sordariomycetes</taxon>
        <taxon>Xylariomycetidae</taxon>
        <taxon>Amphisphaeriales</taxon>
        <taxon>Sporocadaceae</taxon>
        <taxon>Seiridium</taxon>
    </lineage>
</organism>
<dbReference type="Proteomes" id="UP001408356">
    <property type="component" value="Unassembled WGS sequence"/>
</dbReference>
<keyword evidence="7" id="KW-1185">Reference proteome</keyword>
<dbReference type="InterPro" id="IPR000639">
    <property type="entry name" value="Epox_hydrolase-like"/>
</dbReference>
<evidence type="ECO:0000256" key="4">
    <source>
        <dbReference type="SAM" id="MobiDB-lite"/>
    </source>
</evidence>
<reference evidence="6 7" key="1">
    <citation type="journal article" date="2024" name="J. Plant Pathol.">
        <title>Sequence and assembly of the genome of Seiridium unicorne, isolate CBS 538.82, causal agent of cypress canker disease.</title>
        <authorList>
            <person name="Scali E."/>
            <person name="Rocca G.D."/>
            <person name="Danti R."/>
            <person name="Garbelotto M."/>
            <person name="Barberini S."/>
            <person name="Baroncelli R."/>
            <person name="Emiliani G."/>
        </authorList>
    </citation>
    <scope>NUCLEOTIDE SEQUENCE [LARGE SCALE GENOMIC DNA]</scope>
    <source>
        <strain evidence="6 7">BM-138-508</strain>
    </source>
</reference>
<dbReference type="GO" id="GO:0016787">
    <property type="term" value="F:hydrolase activity"/>
    <property type="evidence" value="ECO:0007669"/>
    <property type="project" value="UniProtKB-KW"/>
</dbReference>
<feature type="region of interest" description="Disordered" evidence="4">
    <location>
        <begin position="21"/>
        <end position="40"/>
    </location>
</feature>
<proteinExistence type="inferred from homology"/>
<protein>
    <submittedName>
        <fullName evidence="6">Alpha/Beta hydrolase protein</fullName>
    </submittedName>
</protein>
<accession>A0ABR2UGS3</accession>
<sequence length="488" mass="54448">MRKVLTSRWASHTRDVAGVVASQARAGSAGSTPDQEEVQGPAQLHCISPLQYQQTPENMDTLQGSPSQVNLTDADLKLTFEASFNEDVQKFRIAVHENFLVTSKLKASLTRFVDDIDQPDFTDGPPRRVVEEVADYWSKEYDWRKVEAQINEVFEQYTTIVRTSNPDFPHPVPLHFVHHRSSRKDAIPLLFIHGWPGSFLEVENLLEPLTNPATEDLPAFHVVAPSIPGYGFSPSPGKPGMGYRAAAHAFHALMQKLGYSRYVYQGGDAGDFIGHFTALDFPDAVVSGHSNFWISPPSPSDLARYNAGEVTEDEKHIIEQLAQFSNEHWAYAVVHQTRPLKLAIGLTDSPVGLAMWIYEVFSSVGPSVFTTERLITWTMMHWINGPYAAFSLYKYGRQDGVITVQGINAMPYVSQPIAVSQFPKDIGYGTPLEWAKRTGNVVYFARHDRGGHFAATDAPDLLIEDVRKFFGDKQLSGTHVFDENHLGS</sequence>
<comment type="similarity">
    <text evidence="1">Belongs to the peptidase S33 family.</text>
</comment>
<dbReference type="Gene3D" id="3.40.50.1820">
    <property type="entry name" value="alpha/beta hydrolase"/>
    <property type="match status" value="1"/>
</dbReference>
<evidence type="ECO:0000256" key="2">
    <source>
        <dbReference type="ARBA" id="ARBA00022797"/>
    </source>
</evidence>
<keyword evidence="3 6" id="KW-0378">Hydrolase</keyword>
<dbReference type="InterPro" id="IPR029058">
    <property type="entry name" value="AB_hydrolase_fold"/>
</dbReference>
<dbReference type="PANTHER" id="PTHR21661:SF35">
    <property type="entry name" value="EPOXIDE HYDROLASE"/>
    <property type="match status" value="1"/>
</dbReference>